<protein>
    <submittedName>
        <fullName evidence="1">Uncharacterized protein</fullName>
    </submittedName>
</protein>
<gene>
    <name evidence="1" type="ORF">QRX88_16695</name>
</gene>
<accession>A0ABD4ZXK3</accession>
<organism evidence="1 2">
    <name type="scientific">Enterococcus gallinarum</name>
    <dbReference type="NCBI Taxonomy" id="1353"/>
    <lineage>
        <taxon>Bacteria</taxon>
        <taxon>Bacillati</taxon>
        <taxon>Bacillota</taxon>
        <taxon>Bacilli</taxon>
        <taxon>Lactobacillales</taxon>
        <taxon>Enterococcaceae</taxon>
        <taxon>Enterococcus</taxon>
    </lineage>
</organism>
<sequence length="88" mass="10245">MITEIMKSKVNLEIKKMITSIRLNDEVLISEFSSVSEGAILLIEFEVPEEISILRKLEFYDEETLLSECKVYVPINGNTLFKYRIEVK</sequence>
<name>A0ABD4ZXK3_ENTGA</name>
<dbReference type="RefSeq" id="WP_135172201.1">
    <property type="nucleotide sequence ID" value="NZ_CAJSZC010000006.1"/>
</dbReference>
<proteinExistence type="predicted"/>
<dbReference type="Proteomes" id="UP001241571">
    <property type="component" value="Unassembled WGS sequence"/>
</dbReference>
<dbReference type="AlphaFoldDB" id="A0ABD4ZXK3"/>
<reference evidence="1 2" key="1">
    <citation type="submission" date="2023-06" db="EMBL/GenBank/DDBJ databases">
        <title>Acute promotion of culturable opportunistic pathogens and persistent increase of antibiotic resistance following antibiotic exposure in mouse gut microbiota.</title>
        <authorList>
            <person name="Li L."/>
            <person name="Wang B."/>
            <person name="Sun Y."/>
            <person name="Wang M."/>
            <person name="Xu H."/>
        </authorList>
    </citation>
    <scope>NUCLEOTIDE SEQUENCE [LARGE SCALE GENOMIC DNA]</scope>
    <source>
        <strain evidence="1 2">CRI2_2</strain>
    </source>
</reference>
<comment type="caution">
    <text evidence="1">The sequence shown here is derived from an EMBL/GenBank/DDBJ whole genome shotgun (WGS) entry which is preliminary data.</text>
</comment>
<evidence type="ECO:0000313" key="2">
    <source>
        <dbReference type="Proteomes" id="UP001241571"/>
    </source>
</evidence>
<evidence type="ECO:0000313" key="1">
    <source>
        <dbReference type="EMBL" id="MDL4937343.1"/>
    </source>
</evidence>
<dbReference type="EMBL" id="JASUBT010000016">
    <property type="protein sequence ID" value="MDL4937343.1"/>
    <property type="molecule type" value="Genomic_DNA"/>
</dbReference>